<dbReference type="AlphaFoldDB" id="A0A1H7IMX3"/>
<organism evidence="1 2">
    <name type="scientific">Parapedobacter koreensis</name>
    <dbReference type="NCBI Taxonomy" id="332977"/>
    <lineage>
        <taxon>Bacteria</taxon>
        <taxon>Pseudomonadati</taxon>
        <taxon>Bacteroidota</taxon>
        <taxon>Sphingobacteriia</taxon>
        <taxon>Sphingobacteriales</taxon>
        <taxon>Sphingobacteriaceae</taxon>
        <taxon>Parapedobacter</taxon>
    </lineage>
</organism>
<evidence type="ECO:0000313" key="1">
    <source>
        <dbReference type="EMBL" id="SEK63758.1"/>
    </source>
</evidence>
<name>A0A1H7IMX3_9SPHI</name>
<dbReference type="Proteomes" id="UP000198916">
    <property type="component" value="Unassembled WGS sequence"/>
</dbReference>
<proteinExistence type="predicted"/>
<sequence length="99" mass="11356">MANFIELIESSLSQKKGVEFVEQEIKLLFSAIAGTNKIDDAELLFKNLEDIQFVLAKSIFKNGIKVTSFLKKFVYDFDRIDDNDTKKNLYNKIKSEAAQ</sequence>
<protein>
    <submittedName>
        <fullName evidence="1">Uncharacterized protein</fullName>
    </submittedName>
</protein>
<reference evidence="2" key="1">
    <citation type="submission" date="2016-10" db="EMBL/GenBank/DDBJ databases">
        <authorList>
            <person name="Varghese N."/>
            <person name="Submissions S."/>
        </authorList>
    </citation>
    <scope>NUCLEOTIDE SEQUENCE [LARGE SCALE GENOMIC DNA]</scope>
    <source>
        <strain evidence="2">Jip14</strain>
    </source>
</reference>
<dbReference type="RefSeq" id="WP_090603410.1">
    <property type="nucleotide sequence ID" value="NZ_FNZR01000002.1"/>
</dbReference>
<dbReference type="EMBL" id="FNZR01000002">
    <property type="protein sequence ID" value="SEK63758.1"/>
    <property type="molecule type" value="Genomic_DNA"/>
</dbReference>
<dbReference type="OrthoDB" id="10012769at2"/>
<dbReference type="STRING" id="332977.SAMN05421740_102298"/>
<gene>
    <name evidence="1" type="ORF">SAMN05421740_102298</name>
</gene>
<accession>A0A1H7IMX3</accession>
<keyword evidence="2" id="KW-1185">Reference proteome</keyword>
<evidence type="ECO:0000313" key="2">
    <source>
        <dbReference type="Proteomes" id="UP000198916"/>
    </source>
</evidence>